<dbReference type="PANTHER" id="PTHR42801">
    <property type="entry name" value="THIOREDOXIN-DEPENDENT PEROXIDE REDUCTASE"/>
    <property type="match status" value="1"/>
</dbReference>
<dbReference type="GO" id="GO:0005737">
    <property type="term" value="C:cytoplasm"/>
    <property type="evidence" value="ECO:0007669"/>
    <property type="project" value="TreeGrafter"/>
</dbReference>
<protein>
    <recommendedName>
        <fullName evidence="2">thioredoxin-dependent peroxiredoxin</fullName>
        <ecNumber evidence="2">1.11.1.24</ecNumber>
    </recommendedName>
    <alternativeName>
        <fullName evidence="10">Bacterioferritin comigratory protein</fullName>
    </alternativeName>
    <alternativeName>
        <fullName evidence="8">Thioredoxin peroxidase</fullName>
    </alternativeName>
</protein>
<evidence type="ECO:0000256" key="10">
    <source>
        <dbReference type="ARBA" id="ARBA00041373"/>
    </source>
</evidence>
<dbReference type="GO" id="GO:0008379">
    <property type="term" value="F:thioredoxin peroxidase activity"/>
    <property type="evidence" value="ECO:0007669"/>
    <property type="project" value="TreeGrafter"/>
</dbReference>
<dbReference type="PROSITE" id="PS51352">
    <property type="entry name" value="THIOREDOXIN_2"/>
    <property type="match status" value="1"/>
</dbReference>
<evidence type="ECO:0000256" key="9">
    <source>
        <dbReference type="ARBA" id="ARBA00038489"/>
    </source>
</evidence>
<evidence type="ECO:0000256" key="2">
    <source>
        <dbReference type="ARBA" id="ARBA00013017"/>
    </source>
</evidence>
<gene>
    <name evidence="13" type="ORF">SAMN06296378_2360</name>
</gene>
<feature type="domain" description="Thioredoxin" evidence="12">
    <location>
        <begin position="50"/>
        <end position="222"/>
    </location>
</feature>
<keyword evidence="7" id="KW-0676">Redox-active center</keyword>
<evidence type="ECO:0000256" key="5">
    <source>
        <dbReference type="ARBA" id="ARBA00023002"/>
    </source>
</evidence>
<evidence type="ECO:0000259" key="12">
    <source>
        <dbReference type="PROSITE" id="PS51352"/>
    </source>
</evidence>
<dbReference type="EC" id="1.11.1.24" evidence="2"/>
<dbReference type="Proteomes" id="UP000219440">
    <property type="component" value="Unassembled WGS sequence"/>
</dbReference>
<name>A0A2C8ZYB3_9MICO</name>
<dbReference type="InterPro" id="IPR013766">
    <property type="entry name" value="Thioredoxin_domain"/>
</dbReference>
<comment type="catalytic activity">
    <reaction evidence="11">
        <text>a hydroperoxide + [thioredoxin]-dithiol = an alcohol + [thioredoxin]-disulfide + H2O</text>
        <dbReference type="Rhea" id="RHEA:62620"/>
        <dbReference type="Rhea" id="RHEA-COMP:10698"/>
        <dbReference type="Rhea" id="RHEA-COMP:10700"/>
        <dbReference type="ChEBI" id="CHEBI:15377"/>
        <dbReference type="ChEBI" id="CHEBI:29950"/>
        <dbReference type="ChEBI" id="CHEBI:30879"/>
        <dbReference type="ChEBI" id="CHEBI:35924"/>
        <dbReference type="ChEBI" id="CHEBI:50058"/>
        <dbReference type="EC" id="1.11.1.24"/>
    </reaction>
</comment>
<dbReference type="GO" id="GO:0034599">
    <property type="term" value="P:cellular response to oxidative stress"/>
    <property type="evidence" value="ECO:0007669"/>
    <property type="project" value="TreeGrafter"/>
</dbReference>
<comment type="similarity">
    <text evidence="9">Belongs to the peroxiredoxin family. BCP/PrxQ subfamily.</text>
</comment>
<dbReference type="InterPro" id="IPR050924">
    <property type="entry name" value="Peroxiredoxin_BCP/PrxQ"/>
</dbReference>
<evidence type="ECO:0000256" key="11">
    <source>
        <dbReference type="ARBA" id="ARBA00049091"/>
    </source>
</evidence>
<dbReference type="RefSeq" id="WP_097061398.1">
    <property type="nucleotide sequence ID" value="NZ_BMLC01000003.1"/>
</dbReference>
<dbReference type="Gene3D" id="3.40.30.10">
    <property type="entry name" value="Glutaredoxin"/>
    <property type="match status" value="1"/>
</dbReference>
<evidence type="ECO:0000256" key="7">
    <source>
        <dbReference type="ARBA" id="ARBA00023284"/>
    </source>
</evidence>
<evidence type="ECO:0000256" key="1">
    <source>
        <dbReference type="ARBA" id="ARBA00003330"/>
    </source>
</evidence>
<dbReference type="Pfam" id="PF00578">
    <property type="entry name" value="AhpC-TSA"/>
    <property type="match status" value="1"/>
</dbReference>
<dbReference type="OrthoDB" id="9809746at2"/>
<dbReference type="EMBL" id="OCST01000004">
    <property type="protein sequence ID" value="SOE70947.1"/>
    <property type="molecule type" value="Genomic_DNA"/>
</dbReference>
<evidence type="ECO:0000313" key="14">
    <source>
        <dbReference type="Proteomes" id="UP000219440"/>
    </source>
</evidence>
<evidence type="ECO:0000256" key="6">
    <source>
        <dbReference type="ARBA" id="ARBA00023157"/>
    </source>
</evidence>
<dbReference type="SUPFAM" id="SSF52833">
    <property type="entry name" value="Thioredoxin-like"/>
    <property type="match status" value="1"/>
</dbReference>
<reference evidence="13 14" key="1">
    <citation type="submission" date="2017-09" db="EMBL/GenBank/DDBJ databases">
        <authorList>
            <person name="Ehlers B."/>
            <person name="Leendertz F.H."/>
        </authorList>
    </citation>
    <scope>NUCLEOTIDE SEQUENCE [LARGE SCALE GENOMIC DNA]</scope>
    <source>
        <strain evidence="13 14">CGMCC 1.05381</strain>
    </source>
</reference>
<evidence type="ECO:0000256" key="3">
    <source>
        <dbReference type="ARBA" id="ARBA00022559"/>
    </source>
</evidence>
<keyword evidence="5" id="KW-0560">Oxidoreductase</keyword>
<evidence type="ECO:0000313" key="13">
    <source>
        <dbReference type="EMBL" id="SOE70947.1"/>
    </source>
</evidence>
<accession>A0A2C8ZYB3</accession>
<keyword evidence="14" id="KW-1185">Reference proteome</keyword>
<keyword evidence="4" id="KW-0049">Antioxidant</keyword>
<dbReference type="PANTHER" id="PTHR42801:SF7">
    <property type="entry name" value="SLL1159 PROTEIN"/>
    <property type="match status" value="1"/>
</dbReference>
<proteinExistence type="inferred from homology"/>
<keyword evidence="3" id="KW-0575">Peroxidase</keyword>
<dbReference type="InterPro" id="IPR036249">
    <property type="entry name" value="Thioredoxin-like_sf"/>
</dbReference>
<dbReference type="InterPro" id="IPR000866">
    <property type="entry name" value="AhpC/TSA"/>
</dbReference>
<evidence type="ECO:0000256" key="4">
    <source>
        <dbReference type="ARBA" id="ARBA00022862"/>
    </source>
</evidence>
<keyword evidence="6" id="KW-1015">Disulfide bond</keyword>
<evidence type="ECO:0000256" key="8">
    <source>
        <dbReference type="ARBA" id="ARBA00032824"/>
    </source>
</evidence>
<organism evidence="13 14">
    <name type="scientific">Salinibacterium xinjiangense</name>
    <dbReference type="NCBI Taxonomy" id="386302"/>
    <lineage>
        <taxon>Bacteria</taxon>
        <taxon>Bacillati</taxon>
        <taxon>Actinomycetota</taxon>
        <taxon>Actinomycetes</taxon>
        <taxon>Micrococcales</taxon>
        <taxon>Microbacteriaceae</taxon>
        <taxon>Salinibacterium</taxon>
    </lineage>
</organism>
<dbReference type="CDD" id="cd02970">
    <property type="entry name" value="PRX_like2"/>
    <property type="match status" value="1"/>
</dbReference>
<dbReference type="GO" id="GO:0045454">
    <property type="term" value="P:cell redox homeostasis"/>
    <property type="evidence" value="ECO:0007669"/>
    <property type="project" value="TreeGrafter"/>
</dbReference>
<sequence length="222" mass="22835">MSSTQSVTSIQSSVTEFNTGFNEAVGPALAEVFALEQQDLVTAGLPATVVSPGDTLPEATLLRADGTTVSLSDELAGSPAVLVFYRGAWCPYCNITLKHYNENLAPVLAGRGVRLIAISPQTPAGTEAAILKDDLSFSVFSDPGNALASTFGIVTAPSAGAQDAHGQLGFAVADSNADATAAIPFPTVLVIGADGVVTFADVHVDYTRRTEVPVILEAVEAL</sequence>
<dbReference type="AlphaFoldDB" id="A0A2C8ZYB3"/>
<comment type="function">
    <text evidence="1">Thiol-specific peroxidase that catalyzes the reduction of hydrogen peroxide and organic hydroperoxides to water and alcohols, respectively. Plays a role in cell protection against oxidative stress by detoxifying peroxides and as sensor of hydrogen peroxide-mediated signaling events.</text>
</comment>